<accession>A0A8S1RP72</accession>
<sequence length="155" mass="18647">MQNWKGKYNLGKRTISDQSNIKITFPQLGSNQLFKLQKINFLYQRMVHLKQYQKKRELIKYRKEKHFTFSTLDQLQDQNLLIKIKQQEKLCFMQKVSYCNKFEKLAGKALDQIFEMVQGFNSKQEKKLILFNSQESNFVCNFEIEGLFKNINKFP</sequence>
<comment type="caution">
    <text evidence="1">The sequence shown here is derived from an EMBL/GenBank/DDBJ whole genome shotgun (WGS) entry which is preliminary data.</text>
</comment>
<evidence type="ECO:0000313" key="1">
    <source>
        <dbReference type="EMBL" id="CAD8128494.1"/>
    </source>
</evidence>
<gene>
    <name evidence="1" type="ORF">PSON_ATCC_30995.1.T1890072</name>
</gene>
<proteinExistence type="predicted"/>
<evidence type="ECO:0000313" key="2">
    <source>
        <dbReference type="Proteomes" id="UP000692954"/>
    </source>
</evidence>
<name>A0A8S1RP72_9CILI</name>
<dbReference type="AlphaFoldDB" id="A0A8S1RP72"/>
<dbReference type="Proteomes" id="UP000692954">
    <property type="component" value="Unassembled WGS sequence"/>
</dbReference>
<reference evidence="1" key="1">
    <citation type="submission" date="2021-01" db="EMBL/GenBank/DDBJ databases">
        <authorList>
            <consortium name="Genoscope - CEA"/>
            <person name="William W."/>
        </authorList>
    </citation>
    <scope>NUCLEOTIDE SEQUENCE</scope>
</reference>
<keyword evidence="2" id="KW-1185">Reference proteome</keyword>
<protein>
    <submittedName>
        <fullName evidence="1">Uncharacterized protein</fullName>
    </submittedName>
</protein>
<dbReference type="EMBL" id="CAJJDN010000189">
    <property type="protein sequence ID" value="CAD8128494.1"/>
    <property type="molecule type" value="Genomic_DNA"/>
</dbReference>
<organism evidence="1 2">
    <name type="scientific">Paramecium sonneborni</name>
    <dbReference type="NCBI Taxonomy" id="65129"/>
    <lineage>
        <taxon>Eukaryota</taxon>
        <taxon>Sar</taxon>
        <taxon>Alveolata</taxon>
        <taxon>Ciliophora</taxon>
        <taxon>Intramacronucleata</taxon>
        <taxon>Oligohymenophorea</taxon>
        <taxon>Peniculida</taxon>
        <taxon>Parameciidae</taxon>
        <taxon>Paramecium</taxon>
    </lineage>
</organism>